<organism evidence="2 3">
    <name type="scientific">Paenibacillus sambharensis</name>
    <dbReference type="NCBI Taxonomy" id="1803190"/>
    <lineage>
        <taxon>Bacteria</taxon>
        <taxon>Bacillati</taxon>
        <taxon>Bacillota</taxon>
        <taxon>Bacilli</taxon>
        <taxon>Bacillales</taxon>
        <taxon>Paenibacillaceae</taxon>
        <taxon>Paenibacillus</taxon>
    </lineage>
</organism>
<dbReference type="Proteomes" id="UP000249522">
    <property type="component" value="Unassembled WGS sequence"/>
</dbReference>
<protein>
    <submittedName>
        <fullName evidence="2">Thiazolylpeptide-type bacteriocin</fullName>
    </submittedName>
</protein>
<proteinExistence type="predicted"/>
<keyword evidence="3" id="KW-1185">Reference proteome</keyword>
<dbReference type="AlphaFoldDB" id="A0A2W1LF94"/>
<accession>A0A2W1LF94</accession>
<feature type="region of interest" description="Disordered" evidence="1">
    <location>
        <begin position="28"/>
        <end position="56"/>
    </location>
</feature>
<reference evidence="2 3" key="1">
    <citation type="submission" date="2018-06" db="EMBL/GenBank/DDBJ databases">
        <title>Paenibacillus imtechensis sp. nov.</title>
        <authorList>
            <person name="Pinnaka A.K."/>
            <person name="Singh H."/>
            <person name="Kaur M."/>
        </authorList>
    </citation>
    <scope>NUCLEOTIDE SEQUENCE [LARGE SCALE GENOMIC DNA]</scope>
    <source>
        <strain evidence="2 3">SMB1</strain>
    </source>
</reference>
<comment type="caution">
    <text evidence="2">The sequence shown here is derived from an EMBL/GenBank/DDBJ whole genome shotgun (WGS) entry which is preliminary data.</text>
</comment>
<gene>
    <name evidence="2" type="ORF">DNH61_25175</name>
</gene>
<evidence type="ECO:0000256" key="1">
    <source>
        <dbReference type="SAM" id="MobiDB-lite"/>
    </source>
</evidence>
<feature type="compositionally biased region" description="Low complexity" evidence="1">
    <location>
        <begin position="32"/>
        <end position="56"/>
    </location>
</feature>
<dbReference type="Pfam" id="PF19409">
    <property type="entry name" value="Thiopep_pre"/>
    <property type="match status" value="1"/>
</dbReference>
<evidence type="ECO:0000313" key="3">
    <source>
        <dbReference type="Proteomes" id="UP000249522"/>
    </source>
</evidence>
<dbReference type="NCBIfam" id="NF033400">
    <property type="entry name" value="thiazolyl_B"/>
    <property type="match status" value="1"/>
</dbReference>
<name>A0A2W1LF94_9BACL</name>
<evidence type="ECO:0000313" key="2">
    <source>
        <dbReference type="EMBL" id="PZD93074.1"/>
    </source>
</evidence>
<dbReference type="EMBL" id="QKRB01000060">
    <property type="protein sequence ID" value="PZD93074.1"/>
    <property type="molecule type" value="Genomic_DNA"/>
</dbReference>
<sequence>MENTKTVSVLDDLTFEIIELDDVTALPETAASSGSSSSDTCSTCGSSSCSSCSSCT</sequence>